<reference evidence="6 7" key="1">
    <citation type="submission" date="2018-05" db="EMBL/GenBank/DDBJ databases">
        <title>Draft genome sequence of Scytalidium lignicola DSM 105466, a ubiquitous saprotrophic fungus.</title>
        <authorList>
            <person name="Buettner E."/>
            <person name="Gebauer A.M."/>
            <person name="Hofrichter M."/>
            <person name="Liers C."/>
            <person name="Kellner H."/>
        </authorList>
    </citation>
    <scope>NUCLEOTIDE SEQUENCE [LARGE SCALE GENOMIC DNA]</scope>
    <source>
        <strain evidence="6 7">DSM 105466</strain>
    </source>
</reference>
<evidence type="ECO:0000256" key="5">
    <source>
        <dbReference type="RuleBase" id="RU004466"/>
    </source>
</evidence>
<evidence type="ECO:0000256" key="4">
    <source>
        <dbReference type="ARBA" id="ARBA00022842"/>
    </source>
</evidence>
<proteinExistence type="inferred from homology"/>
<comment type="caution">
    <text evidence="6">The sequence shown here is derived from an EMBL/GenBank/DDBJ whole genome shotgun (WGS) entry which is preliminary data.</text>
</comment>
<dbReference type="PROSITE" id="PS00723">
    <property type="entry name" value="POLYPRENYL_SYNTHASE_1"/>
    <property type="match status" value="1"/>
</dbReference>
<dbReference type="SUPFAM" id="SSF48576">
    <property type="entry name" value="Terpenoid synthases"/>
    <property type="match status" value="1"/>
</dbReference>
<dbReference type="STRING" id="5539.A0A3E2GXP9"/>
<comment type="cofactor">
    <cofactor evidence="1">
        <name>Mg(2+)</name>
        <dbReference type="ChEBI" id="CHEBI:18420"/>
    </cofactor>
</comment>
<dbReference type="EMBL" id="NCSJ02000296">
    <property type="protein sequence ID" value="RFU25924.1"/>
    <property type="molecule type" value="Genomic_DNA"/>
</dbReference>
<dbReference type="InterPro" id="IPR000092">
    <property type="entry name" value="Polyprenyl_synt"/>
</dbReference>
<sequence>MLGLDRGDELTDSEIAEGHLPLRLPEATVKDHNRAVQLRRNALGNGLQPPNWLAASIDLSDLLYQQLIVMLASLEEFEGVFNKLAEDIVQECALPSRTLEWFRKSLYHNTVGGKCNRGRSVVDTVSILLDRPLSSTEFFETATLGWMVELFQAFMLVTDDIMDASKTRRGKPCWYLIKDVGMIAINDAVMIESGIYILLKKHFRQHPAYLSMMELFHEVSYKTEVGQSCDLITAPPDANIETFTLEQYLFIVIHKTAYYTFDLPIALALMYTQRATPHNLQVVRDLSLVMGEYFQVQDDFLDAYADPEILGKIGTDIIDKKCSWLVLQAMDRCTPDQMTILKENYGVNDPECEATVKALYRQIDLEKVFSEYEETKVNQLEQMIGEIDPAEGLRKE</sequence>
<keyword evidence="7" id="KW-1185">Reference proteome</keyword>
<dbReference type="GO" id="GO:0045337">
    <property type="term" value="P:farnesyl diphosphate biosynthetic process"/>
    <property type="evidence" value="ECO:0007669"/>
    <property type="project" value="TreeGrafter"/>
</dbReference>
<protein>
    <submittedName>
        <fullName evidence="6">Uncharacterized protein</fullName>
    </submittedName>
</protein>
<evidence type="ECO:0000313" key="6">
    <source>
        <dbReference type="EMBL" id="RFU25924.1"/>
    </source>
</evidence>
<dbReference type="GO" id="GO:0004337">
    <property type="term" value="F:(2E,6E)-farnesyl diphosphate synthase activity"/>
    <property type="evidence" value="ECO:0007669"/>
    <property type="project" value="TreeGrafter"/>
</dbReference>
<dbReference type="Pfam" id="PF00348">
    <property type="entry name" value="polyprenyl_synt"/>
    <property type="match status" value="1"/>
</dbReference>
<dbReference type="Proteomes" id="UP000258309">
    <property type="component" value="Unassembled WGS sequence"/>
</dbReference>
<feature type="non-terminal residue" evidence="6">
    <location>
        <position position="1"/>
    </location>
</feature>
<evidence type="ECO:0000256" key="3">
    <source>
        <dbReference type="ARBA" id="ARBA00022723"/>
    </source>
</evidence>
<name>A0A3E2GXP9_SCYLI</name>
<accession>A0A3E2GXP9</accession>
<dbReference type="GO" id="GO:0043386">
    <property type="term" value="P:mycotoxin biosynthetic process"/>
    <property type="evidence" value="ECO:0007669"/>
    <property type="project" value="UniProtKB-ARBA"/>
</dbReference>
<dbReference type="PANTHER" id="PTHR11525">
    <property type="entry name" value="FARNESYL-PYROPHOSPHATE SYNTHETASE"/>
    <property type="match status" value="1"/>
</dbReference>
<dbReference type="CDD" id="cd00685">
    <property type="entry name" value="Trans_IPPS_HT"/>
    <property type="match status" value="1"/>
</dbReference>
<evidence type="ECO:0000256" key="2">
    <source>
        <dbReference type="ARBA" id="ARBA00022679"/>
    </source>
</evidence>
<dbReference type="InterPro" id="IPR033749">
    <property type="entry name" value="Polyprenyl_synt_CS"/>
</dbReference>
<dbReference type="GO" id="GO:0005737">
    <property type="term" value="C:cytoplasm"/>
    <property type="evidence" value="ECO:0007669"/>
    <property type="project" value="TreeGrafter"/>
</dbReference>
<keyword evidence="2 5" id="KW-0808">Transferase</keyword>
<dbReference type="OrthoDB" id="10257492at2759"/>
<dbReference type="PANTHER" id="PTHR11525:SF0">
    <property type="entry name" value="FARNESYL PYROPHOSPHATE SYNTHASE"/>
    <property type="match status" value="1"/>
</dbReference>
<dbReference type="AlphaFoldDB" id="A0A3E2GXP9"/>
<dbReference type="GO" id="GO:0046165">
    <property type="term" value="P:alcohol biosynthetic process"/>
    <property type="evidence" value="ECO:0007669"/>
    <property type="project" value="UniProtKB-ARBA"/>
</dbReference>
<dbReference type="InterPro" id="IPR039702">
    <property type="entry name" value="FPS1-like"/>
</dbReference>
<dbReference type="Gene3D" id="1.10.600.10">
    <property type="entry name" value="Farnesyl Diphosphate Synthase"/>
    <property type="match status" value="1"/>
</dbReference>
<evidence type="ECO:0000256" key="1">
    <source>
        <dbReference type="ARBA" id="ARBA00001946"/>
    </source>
</evidence>
<keyword evidence="3" id="KW-0479">Metal-binding</keyword>
<dbReference type="InterPro" id="IPR008949">
    <property type="entry name" value="Isoprenoid_synthase_dom_sf"/>
</dbReference>
<dbReference type="GO" id="GO:0004161">
    <property type="term" value="F:dimethylallyltranstransferase activity"/>
    <property type="evidence" value="ECO:0007669"/>
    <property type="project" value="TreeGrafter"/>
</dbReference>
<dbReference type="SFLD" id="SFLDS00005">
    <property type="entry name" value="Isoprenoid_Synthase_Type_I"/>
    <property type="match status" value="1"/>
</dbReference>
<keyword evidence="4" id="KW-0460">Magnesium</keyword>
<evidence type="ECO:0000313" key="7">
    <source>
        <dbReference type="Proteomes" id="UP000258309"/>
    </source>
</evidence>
<gene>
    <name evidence="6" type="ORF">B7463_g10410</name>
</gene>
<feature type="non-terminal residue" evidence="6">
    <location>
        <position position="396"/>
    </location>
</feature>
<dbReference type="PROSITE" id="PS00444">
    <property type="entry name" value="POLYPRENYL_SYNTHASE_2"/>
    <property type="match status" value="1"/>
</dbReference>
<comment type="similarity">
    <text evidence="5">Belongs to the FPP/GGPP synthase family.</text>
</comment>
<organism evidence="6 7">
    <name type="scientific">Scytalidium lignicola</name>
    <name type="common">Hyphomycete</name>
    <dbReference type="NCBI Taxonomy" id="5539"/>
    <lineage>
        <taxon>Eukaryota</taxon>
        <taxon>Fungi</taxon>
        <taxon>Dikarya</taxon>
        <taxon>Ascomycota</taxon>
        <taxon>Pezizomycotina</taxon>
        <taxon>Leotiomycetes</taxon>
        <taxon>Leotiomycetes incertae sedis</taxon>
        <taxon>Scytalidium</taxon>
    </lineage>
</organism>
<dbReference type="GO" id="GO:0046872">
    <property type="term" value="F:metal ion binding"/>
    <property type="evidence" value="ECO:0007669"/>
    <property type="project" value="UniProtKB-KW"/>
</dbReference>